<dbReference type="GO" id="GO:0007160">
    <property type="term" value="P:cell-matrix adhesion"/>
    <property type="evidence" value="ECO:0007669"/>
    <property type="project" value="InterPro"/>
</dbReference>
<dbReference type="AlphaFoldDB" id="A0A8J1U6F2"/>
<keyword evidence="2" id="KW-1185">Reference proteome</keyword>
<dbReference type="PANTHER" id="PTHR10697">
    <property type="entry name" value="MAMMALIAN EPENDYMIN-RELATED PROTEIN 1"/>
    <property type="match status" value="1"/>
</dbReference>
<organism evidence="1 2">
    <name type="scientific">Owenia fusiformis</name>
    <name type="common">Polychaete worm</name>
    <dbReference type="NCBI Taxonomy" id="6347"/>
    <lineage>
        <taxon>Eukaryota</taxon>
        <taxon>Metazoa</taxon>
        <taxon>Spiralia</taxon>
        <taxon>Lophotrochozoa</taxon>
        <taxon>Annelida</taxon>
        <taxon>Polychaeta</taxon>
        <taxon>Sedentaria</taxon>
        <taxon>Canalipalpata</taxon>
        <taxon>Sabellida</taxon>
        <taxon>Oweniida</taxon>
        <taxon>Oweniidae</taxon>
        <taxon>Owenia</taxon>
    </lineage>
</organism>
<dbReference type="PANTHER" id="PTHR10697:SF13">
    <property type="entry name" value="RICIN B LECTIN DOMAIN-CONTAINING PROTEIN"/>
    <property type="match status" value="1"/>
</dbReference>
<reference evidence="1" key="1">
    <citation type="submission" date="2022-03" db="EMBL/GenBank/DDBJ databases">
        <authorList>
            <person name="Martin C."/>
        </authorList>
    </citation>
    <scope>NUCLEOTIDE SEQUENCE</scope>
</reference>
<accession>A0A8J1U6F2</accession>
<dbReference type="OrthoDB" id="10001248at2759"/>
<dbReference type="Proteomes" id="UP000749559">
    <property type="component" value="Unassembled WGS sequence"/>
</dbReference>
<name>A0A8J1U6F2_OWEFU</name>
<gene>
    <name evidence="1" type="ORF">OFUS_LOCUS16737</name>
</gene>
<evidence type="ECO:0000313" key="2">
    <source>
        <dbReference type="Proteomes" id="UP000749559"/>
    </source>
</evidence>
<protein>
    <submittedName>
        <fullName evidence="1">Uncharacterized protein</fullName>
    </submittedName>
</protein>
<dbReference type="GO" id="GO:0005764">
    <property type="term" value="C:lysosome"/>
    <property type="evidence" value="ECO:0007669"/>
    <property type="project" value="TreeGrafter"/>
</dbReference>
<comment type="caution">
    <text evidence="1">The sequence shown here is derived from an EMBL/GenBank/DDBJ whole genome shotgun (WGS) entry which is preliminary data.</text>
</comment>
<evidence type="ECO:0000313" key="1">
    <source>
        <dbReference type="EMBL" id="CAH1791680.1"/>
    </source>
</evidence>
<dbReference type="EMBL" id="CAIIXF020000008">
    <property type="protein sequence ID" value="CAH1791680.1"/>
    <property type="molecule type" value="Genomic_DNA"/>
</dbReference>
<proteinExistence type="predicted"/>
<dbReference type="GO" id="GO:0005509">
    <property type="term" value="F:calcium ion binding"/>
    <property type="evidence" value="ECO:0007669"/>
    <property type="project" value="InterPro"/>
</dbReference>
<dbReference type="GO" id="GO:0005576">
    <property type="term" value="C:extracellular region"/>
    <property type="evidence" value="ECO:0007669"/>
    <property type="project" value="InterPro"/>
</dbReference>
<sequence>MVSPISVAVLCVLTIGCLAQDPEPCCIPTQWQADLSQARAVLGGAPVPLLVTLSNRAYVDIPNQRAAISVEQRLDDVVQRFRIIQDYSANIQYVITEPSNGNPLVCEREETVLGTIDPCALRAVNATFMRSMVLGLNLESNMWRFELVTPVIQMTAYTTVATASCIPVHLLYAGALIPTGTPIMSSITYSDYVLGPVDDGIFALPPECQAMSHSDNVRPVIPDWVQPWFQHLSTRYM</sequence>
<dbReference type="InterPro" id="IPR001299">
    <property type="entry name" value="Ependymin"/>
</dbReference>